<name>W6YL38_COCMI</name>
<feature type="transmembrane region" description="Helical" evidence="5">
    <location>
        <begin position="21"/>
        <end position="38"/>
    </location>
</feature>
<dbReference type="PANTHER" id="PTHR42877">
    <property type="entry name" value="L-ORNITHINE N(5)-MONOOXYGENASE-RELATED"/>
    <property type="match status" value="1"/>
</dbReference>
<keyword evidence="5" id="KW-1133">Transmembrane helix</keyword>
<comment type="similarity">
    <text evidence="1">Belongs to the FAD-binding monooxygenase family.</text>
</comment>
<evidence type="ECO:0000256" key="2">
    <source>
        <dbReference type="ARBA" id="ARBA00022630"/>
    </source>
</evidence>
<evidence type="ECO:0008006" key="8">
    <source>
        <dbReference type="Google" id="ProtNLM"/>
    </source>
</evidence>
<dbReference type="SUPFAM" id="SSF51905">
    <property type="entry name" value="FAD/NAD(P)-binding domain"/>
    <property type="match status" value="2"/>
</dbReference>
<sequence>MYSFACNSPHRTDLAMQEKRHIIIIGAGVSGILLAHHFRKYLSHAYTFKIVEKNHDVGGTWLENTYPGCACDVPCDIYQYSFAPAKSWSKSFASSEEIQNYLSRVVDHFSLRSHVEFKTSVKRCIWIEQERRWLVDTEHNGVLETGRRADILINAAGILNHYQYPNIAGLEGFRGPIMHTADWDHSVNLVGKDVSIIGSGASAIQVIPQIQPLVKRLLVYIRTPSWITKLPESFSATENCSINTTDDYLQRCKMLESYYNRLFPVFFRNSETQIRERQEMALWMESHITDPTLRKSLIPEYELGCRRISPGEPFLRALQEPNVKCIFSPIETCHPDGLQTAEGVEASDVIVAATGFNTSFCPRFPLVGQNGVDLRVLWKDNPASYMGLGCAGFPNYLSMLGPNCPVANGSLIGSLEATADFIVRLLKRVESHGVAMFVPKKGAQEDFNLQVDDFMKDTVWTGNCTSWYKQSQTGRITAIWPGSSLHYREVLAQDRWEDWKWTYPGGRFKAWGRGMSVLEQRGGDYSHYMEHGPFLPESSLAEANRLW</sequence>
<keyword evidence="7" id="KW-1185">Reference proteome</keyword>
<dbReference type="KEGG" id="bor:COCMIDRAFT_31044"/>
<keyword evidence="3" id="KW-0274">FAD</keyword>
<dbReference type="PANTHER" id="PTHR42877:SF1">
    <property type="entry name" value="FAD-BINDING MONOOXYGENASE STCW"/>
    <property type="match status" value="1"/>
</dbReference>
<dbReference type="eggNOG" id="KOG1399">
    <property type="taxonomic scope" value="Eukaryota"/>
</dbReference>
<dbReference type="HOGENOM" id="CLU_006937_6_3_1"/>
<evidence type="ECO:0000256" key="3">
    <source>
        <dbReference type="ARBA" id="ARBA00022827"/>
    </source>
</evidence>
<dbReference type="GeneID" id="19121792"/>
<accession>W6YL38</accession>
<protein>
    <recommendedName>
        <fullName evidence="8">L-ornithine N(5)-oxygenase</fullName>
    </recommendedName>
</protein>
<keyword evidence="5" id="KW-0812">Transmembrane</keyword>
<dbReference type="GO" id="GO:0050661">
    <property type="term" value="F:NADP binding"/>
    <property type="evidence" value="ECO:0007669"/>
    <property type="project" value="InterPro"/>
</dbReference>
<dbReference type="Pfam" id="PF00743">
    <property type="entry name" value="FMO-like"/>
    <property type="match status" value="1"/>
</dbReference>
<keyword evidence="5" id="KW-0472">Membrane</keyword>
<dbReference type="GO" id="GO:0004499">
    <property type="term" value="F:N,N-dimethylaniline monooxygenase activity"/>
    <property type="evidence" value="ECO:0007669"/>
    <property type="project" value="InterPro"/>
</dbReference>
<keyword evidence="4" id="KW-0560">Oxidoreductase</keyword>
<reference evidence="6 7" key="1">
    <citation type="journal article" date="2013" name="PLoS Genet.">
        <title>Comparative genome structure, secondary metabolite, and effector coding capacity across Cochliobolus pathogens.</title>
        <authorList>
            <person name="Condon B.J."/>
            <person name="Leng Y."/>
            <person name="Wu D."/>
            <person name="Bushley K.E."/>
            <person name="Ohm R.A."/>
            <person name="Otillar R."/>
            <person name="Martin J."/>
            <person name="Schackwitz W."/>
            <person name="Grimwood J."/>
            <person name="MohdZainudin N."/>
            <person name="Xue C."/>
            <person name="Wang R."/>
            <person name="Manning V.A."/>
            <person name="Dhillon B."/>
            <person name="Tu Z.J."/>
            <person name="Steffenson B.J."/>
            <person name="Salamov A."/>
            <person name="Sun H."/>
            <person name="Lowry S."/>
            <person name="LaButti K."/>
            <person name="Han J."/>
            <person name="Copeland A."/>
            <person name="Lindquist E."/>
            <person name="Barry K."/>
            <person name="Schmutz J."/>
            <person name="Baker S.E."/>
            <person name="Ciuffetti L.M."/>
            <person name="Grigoriev I.V."/>
            <person name="Zhong S."/>
            <person name="Turgeon B.G."/>
        </authorList>
    </citation>
    <scope>NUCLEOTIDE SEQUENCE [LARGE SCALE GENOMIC DNA]</scope>
    <source>
        <strain evidence="6 7">ATCC 44560</strain>
    </source>
</reference>
<evidence type="ECO:0000256" key="1">
    <source>
        <dbReference type="ARBA" id="ARBA00010139"/>
    </source>
</evidence>
<dbReference type="Proteomes" id="UP000054032">
    <property type="component" value="Unassembled WGS sequence"/>
</dbReference>
<evidence type="ECO:0000256" key="4">
    <source>
        <dbReference type="ARBA" id="ARBA00023002"/>
    </source>
</evidence>
<organism evidence="6 7">
    <name type="scientific">Bipolaris oryzae ATCC 44560</name>
    <dbReference type="NCBI Taxonomy" id="930090"/>
    <lineage>
        <taxon>Eukaryota</taxon>
        <taxon>Fungi</taxon>
        <taxon>Dikarya</taxon>
        <taxon>Ascomycota</taxon>
        <taxon>Pezizomycotina</taxon>
        <taxon>Dothideomycetes</taxon>
        <taxon>Pleosporomycetidae</taxon>
        <taxon>Pleosporales</taxon>
        <taxon>Pleosporineae</taxon>
        <taxon>Pleosporaceae</taxon>
        <taxon>Bipolaris</taxon>
    </lineage>
</organism>
<dbReference type="EMBL" id="KI964224">
    <property type="protein sequence ID" value="EUC39912.1"/>
    <property type="molecule type" value="Genomic_DNA"/>
</dbReference>
<dbReference type="GO" id="GO:0050660">
    <property type="term" value="F:flavin adenine dinucleotide binding"/>
    <property type="evidence" value="ECO:0007669"/>
    <property type="project" value="InterPro"/>
</dbReference>
<evidence type="ECO:0000313" key="7">
    <source>
        <dbReference type="Proteomes" id="UP000054032"/>
    </source>
</evidence>
<dbReference type="InterPro" id="IPR036188">
    <property type="entry name" value="FAD/NAD-bd_sf"/>
</dbReference>
<gene>
    <name evidence="6" type="ORF">COCMIDRAFT_31044</name>
</gene>
<dbReference type="RefSeq" id="XP_007693573.1">
    <property type="nucleotide sequence ID" value="XM_007695383.1"/>
</dbReference>
<evidence type="ECO:0000256" key="5">
    <source>
        <dbReference type="SAM" id="Phobius"/>
    </source>
</evidence>
<evidence type="ECO:0000313" key="6">
    <source>
        <dbReference type="EMBL" id="EUC39912.1"/>
    </source>
</evidence>
<proteinExistence type="inferred from homology"/>
<dbReference type="AlphaFoldDB" id="W6YL38"/>
<keyword evidence="2" id="KW-0285">Flavoprotein</keyword>
<dbReference type="Gene3D" id="3.50.50.60">
    <property type="entry name" value="FAD/NAD(P)-binding domain"/>
    <property type="match status" value="2"/>
</dbReference>
<dbReference type="InterPro" id="IPR020946">
    <property type="entry name" value="Flavin_mOase-like"/>
</dbReference>
<dbReference type="OrthoDB" id="74360at2759"/>
<dbReference type="InterPro" id="IPR051209">
    <property type="entry name" value="FAD-bind_Monooxygenase_sf"/>
</dbReference>